<dbReference type="AlphaFoldDB" id="A0AAV2CJM3"/>
<dbReference type="PANTHER" id="PTHR31635:SF196">
    <property type="entry name" value="REVERSE TRANSCRIPTASE DOMAIN-CONTAINING PROTEIN-RELATED"/>
    <property type="match status" value="1"/>
</dbReference>
<protein>
    <recommendedName>
        <fullName evidence="1">Reverse transcriptase domain-containing protein</fullName>
    </recommendedName>
</protein>
<keyword evidence="3" id="KW-1185">Reference proteome</keyword>
<organism evidence="2 3">
    <name type="scientific">Linum trigynum</name>
    <dbReference type="NCBI Taxonomy" id="586398"/>
    <lineage>
        <taxon>Eukaryota</taxon>
        <taxon>Viridiplantae</taxon>
        <taxon>Streptophyta</taxon>
        <taxon>Embryophyta</taxon>
        <taxon>Tracheophyta</taxon>
        <taxon>Spermatophyta</taxon>
        <taxon>Magnoliopsida</taxon>
        <taxon>eudicotyledons</taxon>
        <taxon>Gunneridae</taxon>
        <taxon>Pentapetalae</taxon>
        <taxon>rosids</taxon>
        <taxon>fabids</taxon>
        <taxon>Malpighiales</taxon>
        <taxon>Linaceae</taxon>
        <taxon>Linum</taxon>
    </lineage>
</organism>
<evidence type="ECO:0000259" key="1">
    <source>
        <dbReference type="Pfam" id="PF00078"/>
    </source>
</evidence>
<evidence type="ECO:0000313" key="2">
    <source>
        <dbReference type="EMBL" id="CAL1356464.1"/>
    </source>
</evidence>
<name>A0AAV2CJM3_9ROSI</name>
<dbReference type="EMBL" id="OZ034813">
    <property type="protein sequence ID" value="CAL1356464.1"/>
    <property type="molecule type" value="Genomic_DNA"/>
</dbReference>
<proteinExistence type="predicted"/>
<dbReference type="InterPro" id="IPR000477">
    <property type="entry name" value="RT_dom"/>
</dbReference>
<feature type="domain" description="Reverse transcriptase" evidence="1">
    <location>
        <begin position="2"/>
        <end position="81"/>
    </location>
</feature>
<evidence type="ECO:0000313" key="3">
    <source>
        <dbReference type="Proteomes" id="UP001497516"/>
    </source>
</evidence>
<dbReference type="PANTHER" id="PTHR31635">
    <property type="entry name" value="REVERSE TRANSCRIPTASE DOMAIN-CONTAINING PROTEIN-RELATED"/>
    <property type="match status" value="1"/>
</dbReference>
<dbReference type="Proteomes" id="UP001497516">
    <property type="component" value="Chromosome 1"/>
</dbReference>
<reference evidence="2 3" key="1">
    <citation type="submission" date="2024-04" db="EMBL/GenBank/DDBJ databases">
        <authorList>
            <person name="Fracassetti M."/>
        </authorList>
    </citation>
    <scope>NUCLEOTIDE SEQUENCE [LARGE SCALE GENOMIC DNA]</scope>
</reference>
<gene>
    <name evidence="2" type="ORF">LTRI10_LOCUS4169</name>
</gene>
<accession>A0AAV2CJM3</accession>
<dbReference type="Pfam" id="PF00078">
    <property type="entry name" value="RVT_1"/>
    <property type="match status" value="1"/>
</dbReference>
<sequence>MNDYHSISCCKVIYKGISKLLANRIALVLPKVISISQTTFTEGRFISDNILLVLEIVRDYHKAIVSPRCVVKIDIMKDFDSGLFA</sequence>